<accession>A0A182IRN2</accession>
<dbReference type="VEuPathDB" id="VectorBase:AATE004180"/>
<evidence type="ECO:0000313" key="3">
    <source>
        <dbReference type="EnsemblMetazoa" id="AATE004180-PA.1"/>
    </source>
</evidence>
<dbReference type="AlphaFoldDB" id="A0A182IRN2"/>
<proteinExistence type="predicted"/>
<reference evidence="3" key="1">
    <citation type="submission" date="2022-08" db="UniProtKB">
        <authorList>
            <consortium name="EnsemblMetazoa"/>
        </authorList>
    </citation>
    <scope>IDENTIFICATION</scope>
    <source>
        <strain evidence="3">EBRO</strain>
    </source>
</reference>
<feature type="compositionally biased region" description="Low complexity" evidence="1">
    <location>
        <begin position="65"/>
        <end position="77"/>
    </location>
</feature>
<keyword evidence="2" id="KW-1133">Transmembrane helix</keyword>
<evidence type="ECO:0000256" key="1">
    <source>
        <dbReference type="SAM" id="MobiDB-lite"/>
    </source>
</evidence>
<protein>
    <submittedName>
        <fullName evidence="3">Uncharacterized protein</fullName>
    </submittedName>
</protein>
<keyword evidence="2" id="KW-0472">Membrane</keyword>
<dbReference type="EnsemblMetazoa" id="AATE004180-RA">
    <property type="protein sequence ID" value="AATE004180-PA.1"/>
    <property type="gene ID" value="AATE004180"/>
</dbReference>
<organism evidence="3">
    <name type="scientific">Anopheles atroparvus</name>
    <name type="common">European mosquito</name>
    <dbReference type="NCBI Taxonomy" id="41427"/>
    <lineage>
        <taxon>Eukaryota</taxon>
        <taxon>Metazoa</taxon>
        <taxon>Ecdysozoa</taxon>
        <taxon>Arthropoda</taxon>
        <taxon>Hexapoda</taxon>
        <taxon>Insecta</taxon>
        <taxon>Pterygota</taxon>
        <taxon>Neoptera</taxon>
        <taxon>Endopterygota</taxon>
        <taxon>Diptera</taxon>
        <taxon>Nematocera</taxon>
        <taxon>Culicoidea</taxon>
        <taxon>Culicidae</taxon>
        <taxon>Anophelinae</taxon>
        <taxon>Anopheles</taxon>
    </lineage>
</organism>
<feature type="transmembrane region" description="Helical" evidence="2">
    <location>
        <begin position="145"/>
        <end position="162"/>
    </location>
</feature>
<evidence type="ECO:0000256" key="2">
    <source>
        <dbReference type="SAM" id="Phobius"/>
    </source>
</evidence>
<sequence length="163" mass="16594">MAAGVVDCAGNTGHRILALDCRSPDTPGTGNGRGAADLGADRPVPAVRRPGAAVVVEPVHRRVAPARTGARGRAPGPDSSVGWRSDSTGARQTWDSSGPRGTHACNTSQAAVAVGEVEVAGRTARVRSSSGAGDNLSPGEAYKDVTMMVMMMMIMAIVVMAVT</sequence>
<keyword evidence="2" id="KW-0812">Transmembrane</keyword>
<name>A0A182IRN2_ANOAO</name>
<feature type="compositionally biased region" description="Polar residues" evidence="1">
    <location>
        <begin position="85"/>
        <end position="96"/>
    </location>
</feature>
<feature type="region of interest" description="Disordered" evidence="1">
    <location>
        <begin position="58"/>
        <end position="104"/>
    </location>
</feature>
<feature type="region of interest" description="Disordered" evidence="1">
    <location>
        <begin position="24"/>
        <end position="44"/>
    </location>
</feature>